<dbReference type="PIRSF" id="PIRSF000189">
    <property type="entry name" value="D-aa_oxidase"/>
    <property type="match status" value="1"/>
</dbReference>
<accession>A0A9P9W7Y9</accession>
<reference evidence="8" key="1">
    <citation type="submission" date="2021-03" db="EMBL/GenBank/DDBJ databases">
        <title>Revisited historic fungal species revealed as producer of novel bioactive compounds through whole genome sequencing and comparative genomics.</title>
        <authorList>
            <person name="Vignolle G.A."/>
            <person name="Hochenegger N."/>
            <person name="Mach R.L."/>
            <person name="Mach-Aigner A.R."/>
            <person name="Javad Rahimi M."/>
            <person name="Salim K.A."/>
            <person name="Chan C.M."/>
            <person name="Lim L.B.L."/>
            <person name="Cai F."/>
            <person name="Druzhinina I.S."/>
            <person name="U'Ren J.M."/>
            <person name="Derntl C."/>
        </authorList>
    </citation>
    <scope>NUCLEOTIDE SEQUENCE</scope>
    <source>
        <strain evidence="8">TUCIM 5799</strain>
    </source>
</reference>
<dbReference type="GO" id="GO:0071949">
    <property type="term" value="F:FAD binding"/>
    <property type="evidence" value="ECO:0007669"/>
    <property type="project" value="InterPro"/>
</dbReference>
<feature type="domain" description="FAD dependent oxidoreductase" evidence="7">
    <location>
        <begin position="4"/>
        <end position="343"/>
    </location>
</feature>
<dbReference type="GO" id="GO:0019478">
    <property type="term" value="P:D-amino acid catabolic process"/>
    <property type="evidence" value="ECO:0007669"/>
    <property type="project" value="TreeGrafter"/>
</dbReference>
<evidence type="ECO:0000256" key="3">
    <source>
        <dbReference type="ARBA" id="ARBA00022630"/>
    </source>
</evidence>
<sequence length="358" mass="39288">MPNIVVAGAGVSGLTTAYVLSQQKRNVVTVVAKHMPGDYDIEYASPVAGANVLPMSALENSRWERETWPILKKIAVQTPEAGVHLQKSRVFRRQKDIDKLKSPGATFDGLFAENPWYSTLFEDFRELPKEELPEGMASGCEFGSVCINVMVYLPWLLGQCRKNGVLFKRASLKHLLDVTSLTPRPGKVDIIVNATGLGSLKLGGVTDKDMTPIRGQVVVVRNESPHMFTMSGTDDEADEVCYAMTRAAGGGTVLGGTYMKGSWESQPDPNQAMRIMRRACQMVPELTNGQGVRGLDIVRHGVGLRPHRNGGVRVEKEKMGDIWVVHNYGHSSWGYQGSWGCAAGVLELVNEVYDRAKL</sequence>
<keyword evidence="3" id="KW-0285">Flavoprotein</keyword>
<evidence type="ECO:0000259" key="7">
    <source>
        <dbReference type="Pfam" id="PF01266"/>
    </source>
</evidence>
<dbReference type="EMBL" id="JAFIMR010000085">
    <property type="protein sequence ID" value="KAI1848520.1"/>
    <property type="molecule type" value="Genomic_DNA"/>
</dbReference>
<dbReference type="Gene3D" id="3.30.9.10">
    <property type="entry name" value="D-Amino Acid Oxidase, subunit A, domain 2"/>
    <property type="match status" value="1"/>
</dbReference>
<comment type="cofactor">
    <cofactor evidence="1 6">
        <name>FAD</name>
        <dbReference type="ChEBI" id="CHEBI:57692"/>
    </cofactor>
</comment>
<dbReference type="PANTHER" id="PTHR11530:SF16">
    <property type="entry name" value="D-AMINO ACID OXIDASE (AFU_ORTHOLOGUE AFUA_5G11290)"/>
    <property type="match status" value="1"/>
</dbReference>
<gene>
    <name evidence="8" type="ORF">JX265_013803</name>
</gene>
<dbReference type="PANTHER" id="PTHR11530">
    <property type="entry name" value="D-AMINO ACID OXIDASE"/>
    <property type="match status" value="1"/>
</dbReference>
<keyword evidence="5" id="KW-0560">Oxidoreductase</keyword>
<evidence type="ECO:0000256" key="5">
    <source>
        <dbReference type="ARBA" id="ARBA00023002"/>
    </source>
</evidence>
<dbReference type="Gene3D" id="3.40.50.720">
    <property type="entry name" value="NAD(P)-binding Rossmann-like Domain"/>
    <property type="match status" value="1"/>
</dbReference>
<evidence type="ECO:0000256" key="2">
    <source>
        <dbReference type="ARBA" id="ARBA00006730"/>
    </source>
</evidence>
<evidence type="ECO:0000313" key="9">
    <source>
        <dbReference type="Proteomes" id="UP000829685"/>
    </source>
</evidence>
<evidence type="ECO:0000313" key="8">
    <source>
        <dbReference type="EMBL" id="KAI1848520.1"/>
    </source>
</evidence>
<evidence type="ECO:0000256" key="6">
    <source>
        <dbReference type="PIRSR" id="PIRSR000189-1"/>
    </source>
</evidence>
<feature type="binding site" evidence="6">
    <location>
        <position position="305"/>
    </location>
    <ligand>
        <name>D-dopa</name>
        <dbReference type="ChEBI" id="CHEBI:149689"/>
    </ligand>
</feature>
<dbReference type="InterPro" id="IPR023209">
    <property type="entry name" value="DAO"/>
</dbReference>
<evidence type="ECO:0000256" key="1">
    <source>
        <dbReference type="ARBA" id="ARBA00001974"/>
    </source>
</evidence>
<dbReference type="SUPFAM" id="SSF54373">
    <property type="entry name" value="FAD-linked reductases, C-terminal domain"/>
    <property type="match status" value="1"/>
</dbReference>
<comment type="caution">
    <text evidence="8">The sequence shown here is derived from an EMBL/GenBank/DDBJ whole genome shotgun (WGS) entry which is preliminary data.</text>
</comment>
<protein>
    <recommendedName>
        <fullName evidence="7">FAD dependent oxidoreductase domain-containing protein</fullName>
    </recommendedName>
</protein>
<dbReference type="GO" id="GO:0005737">
    <property type="term" value="C:cytoplasm"/>
    <property type="evidence" value="ECO:0007669"/>
    <property type="project" value="TreeGrafter"/>
</dbReference>
<organism evidence="8 9">
    <name type="scientific">Neoarthrinium moseri</name>
    <dbReference type="NCBI Taxonomy" id="1658444"/>
    <lineage>
        <taxon>Eukaryota</taxon>
        <taxon>Fungi</taxon>
        <taxon>Dikarya</taxon>
        <taxon>Ascomycota</taxon>
        <taxon>Pezizomycotina</taxon>
        <taxon>Sordariomycetes</taxon>
        <taxon>Xylariomycetidae</taxon>
        <taxon>Amphisphaeriales</taxon>
        <taxon>Apiosporaceae</taxon>
        <taxon>Neoarthrinium</taxon>
    </lineage>
</organism>
<dbReference type="GO" id="GO:0003884">
    <property type="term" value="F:D-amino-acid oxidase activity"/>
    <property type="evidence" value="ECO:0007669"/>
    <property type="project" value="InterPro"/>
</dbReference>
<proteinExistence type="inferred from homology"/>
<name>A0A9P9W7Y9_9PEZI</name>
<dbReference type="Pfam" id="PF01266">
    <property type="entry name" value="DAO"/>
    <property type="match status" value="1"/>
</dbReference>
<dbReference type="InterPro" id="IPR006076">
    <property type="entry name" value="FAD-dep_OxRdtase"/>
</dbReference>
<keyword evidence="9" id="KW-1185">Reference proteome</keyword>
<dbReference type="AlphaFoldDB" id="A0A9P9W7Y9"/>
<feature type="binding site" evidence="6">
    <location>
        <position position="195"/>
    </location>
    <ligand>
        <name>FAD</name>
        <dbReference type="ChEBI" id="CHEBI:57692"/>
    </ligand>
</feature>
<dbReference type="Proteomes" id="UP000829685">
    <property type="component" value="Unassembled WGS sequence"/>
</dbReference>
<dbReference type="PROSITE" id="PS00677">
    <property type="entry name" value="DAO"/>
    <property type="match status" value="1"/>
</dbReference>
<dbReference type="InterPro" id="IPR006181">
    <property type="entry name" value="D-amino_acid_oxidase_CS"/>
</dbReference>
<evidence type="ECO:0000256" key="4">
    <source>
        <dbReference type="ARBA" id="ARBA00022827"/>
    </source>
</evidence>
<keyword evidence="4 6" id="KW-0274">FAD</keyword>
<dbReference type="SUPFAM" id="SSF51971">
    <property type="entry name" value="Nucleotide-binding domain"/>
    <property type="match status" value="1"/>
</dbReference>
<comment type="similarity">
    <text evidence="2">Belongs to the DAMOX/DASOX family.</text>
</comment>